<reference evidence="1 2" key="1">
    <citation type="journal article" date="2016" name="PLoS ONE">
        <title>Sequence Assembly of Yarrowia lipolytica Strain W29/CLIB89 Shows Transposable Element Diversity.</title>
        <authorList>
            <person name="Magnan C."/>
            <person name="Yu J."/>
            <person name="Chang I."/>
            <person name="Jahn E."/>
            <person name="Kanomata Y."/>
            <person name="Wu J."/>
            <person name="Zeller M."/>
            <person name="Oakes M."/>
            <person name="Baldi P."/>
            <person name="Sandmeyer S."/>
        </authorList>
    </citation>
    <scope>NUCLEOTIDE SEQUENCE [LARGE SCALE GENOMIC DNA]</scope>
    <source>
        <strain evidence="2">CLIB89(W29)</strain>
    </source>
</reference>
<dbReference type="AlphaFoldDB" id="A0A1D8N421"/>
<gene>
    <name evidence="1" type="ORF">YALI1_A06818g</name>
</gene>
<proteinExistence type="predicted"/>
<dbReference type="Proteomes" id="UP000182444">
    <property type="component" value="Chromosome 1A"/>
</dbReference>
<protein>
    <submittedName>
        <fullName evidence="1">Uncharacterized protein</fullName>
    </submittedName>
</protein>
<evidence type="ECO:0000313" key="2">
    <source>
        <dbReference type="Proteomes" id="UP000182444"/>
    </source>
</evidence>
<name>A0A1D8N421_YARLL</name>
<accession>A0A1D8N421</accession>
<dbReference type="VEuPathDB" id="FungiDB:YALI0_B14102g"/>
<evidence type="ECO:0000313" key="1">
    <source>
        <dbReference type="EMBL" id="AOW00350.1"/>
    </source>
</evidence>
<dbReference type="GeneID" id="94582329"/>
<dbReference type="EMBL" id="CP017553">
    <property type="protein sequence ID" value="AOW00350.1"/>
    <property type="molecule type" value="Genomic_DNA"/>
</dbReference>
<dbReference type="RefSeq" id="XP_068137770.1">
    <property type="nucleotide sequence ID" value="XM_068281669.1"/>
</dbReference>
<sequence length="81" mass="8909">MHRGVLSRQLSSYKLVKGDLAEIRKKPGCLTFTLEGRDANSDRGNVGDSYKSLGKIDIAAIRVRATDTRSSLKTTPSRRTS</sequence>
<organism evidence="1 2">
    <name type="scientific">Yarrowia lipolytica</name>
    <name type="common">Candida lipolytica</name>
    <dbReference type="NCBI Taxonomy" id="4952"/>
    <lineage>
        <taxon>Eukaryota</taxon>
        <taxon>Fungi</taxon>
        <taxon>Dikarya</taxon>
        <taxon>Ascomycota</taxon>
        <taxon>Saccharomycotina</taxon>
        <taxon>Dipodascomycetes</taxon>
        <taxon>Dipodascales</taxon>
        <taxon>Dipodascales incertae sedis</taxon>
        <taxon>Yarrowia</taxon>
    </lineage>
</organism>
<dbReference type="VEuPathDB" id="FungiDB:YALI1_A06818g"/>